<dbReference type="OrthoDB" id="156390at2759"/>
<feature type="non-terminal residue" evidence="2">
    <location>
        <position position="1"/>
    </location>
</feature>
<name>T0Q4I6_SAPDV</name>
<protein>
    <recommendedName>
        <fullName evidence="1">Apple domain-containing protein</fullName>
    </recommendedName>
</protein>
<accession>T0Q4I6</accession>
<dbReference type="RefSeq" id="XP_008613893.1">
    <property type="nucleotide sequence ID" value="XM_008615671.1"/>
</dbReference>
<evidence type="ECO:0000313" key="3">
    <source>
        <dbReference type="Proteomes" id="UP000030762"/>
    </source>
</evidence>
<proteinExistence type="predicted"/>
<dbReference type="Pfam" id="PF14295">
    <property type="entry name" value="PAN_4"/>
    <property type="match status" value="1"/>
</dbReference>
<dbReference type="AlphaFoldDB" id="T0Q4I6"/>
<reference evidence="2 3" key="1">
    <citation type="submission" date="2012-04" db="EMBL/GenBank/DDBJ databases">
        <title>The Genome Sequence of Saprolegnia declina VS20.</title>
        <authorList>
            <consortium name="The Broad Institute Genome Sequencing Platform"/>
            <person name="Russ C."/>
            <person name="Nusbaum C."/>
            <person name="Tyler B."/>
            <person name="van West P."/>
            <person name="Dieguez-Uribeondo J."/>
            <person name="de Bruijn I."/>
            <person name="Tripathy S."/>
            <person name="Jiang R."/>
            <person name="Young S.K."/>
            <person name="Zeng Q."/>
            <person name="Gargeya S."/>
            <person name="Fitzgerald M."/>
            <person name="Haas B."/>
            <person name="Abouelleil A."/>
            <person name="Alvarado L."/>
            <person name="Arachchi H.M."/>
            <person name="Berlin A."/>
            <person name="Chapman S.B."/>
            <person name="Goldberg J."/>
            <person name="Griggs A."/>
            <person name="Gujja S."/>
            <person name="Hansen M."/>
            <person name="Howarth C."/>
            <person name="Imamovic A."/>
            <person name="Larimer J."/>
            <person name="McCowen C."/>
            <person name="Montmayeur A."/>
            <person name="Murphy C."/>
            <person name="Neiman D."/>
            <person name="Pearson M."/>
            <person name="Priest M."/>
            <person name="Roberts A."/>
            <person name="Saif S."/>
            <person name="Shea T."/>
            <person name="Sisk P."/>
            <person name="Sykes S."/>
            <person name="Wortman J."/>
            <person name="Nusbaum C."/>
            <person name="Birren B."/>
        </authorList>
    </citation>
    <scope>NUCLEOTIDE SEQUENCE [LARGE SCALE GENOMIC DNA]</scope>
    <source>
        <strain evidence="2 3">VS20</strain>
    </source>
</reference>
<dbReference type="Proteomes" id="UP000030762">
    <property type="component" value="Unassembled WGS sequence"/>
</dbReference>
<dbReference type="InterPro" id="IPR003609">
    <property type="entry name" value="Pan_app"/>
</dbReference>
<gene>
    <name evidence="2" type="ORF">SDRG_09721</name>
</gene>
<keyword evidence="3" id="KW-1185">Reference proteome</keyword>
<dbReference type="GeneID" id="19950448"/>
<dbReference type="VEuPathDB" id="FungiDB:SDRG_09721"/>
<sequence length="100" mass="10413">WLKNKVAPATTNKGLIAGQYSQPAISSGTCGSLTQDVDFSGNDIKNFAVTGSPQDQTNQCCSACSSTLGCIGFVTHSSTCWLKYAWVKSGPKIGAIAGTY</sequence>
<dbReference type="Gene3D" id="3.50.4.10">
    <property type="entry name" value="Hepatocyte Growth Factor"/>
    <property type="match status" value="1"/>
</dbReference>
<evidence type="ECO:0000313" key="2">
    <source>
        <dbReference type="EMBL" id="EQC32749.1"/>
    </source>
</evidence>
<dbReference type="EMBL" id="JH767162">
    <property type="protein sequence ID" value="EQC32749.1"/>
    <property type="molecule type" value="Genomic_DNA"/>
</dbReference>
<feature type="domain" description="Apple" evidence="1">
    <location>
        <begin position="37"/>
        <end position="83"/>
    </location>
</feature>
<dbReference type="InParanoid" id="T0Q4I6"/>
<evidence type="ECO:0000259" key="1">
    <source>
        <dbReference type="Pfam" id="PF14295"/>
    </source>
</evidence>
<feature type="non-terminal residue" evidence="2">
    <location>
        <position position="100"/>
    </location>
</feature>
<organism evidence="2 3">
    <name type="scientific">Saprolegnia diclina (strain VS20)</name>
    <dbReference type="NCBI Taxonomy" id="1156394"/>
    <lineage>
        <taxon>Eukaryota</taxon>
        <taxon>Sar</taxon>
        <taxon>Stramenopiles</taxon>
        <taxon>Oomycota</taxon>
        <taxon>Saprolegniomycetes</taxon>
        <taxon>Saprolegniales</taxon>
        <taxon>Saprolegniaceae</taxon>
        <taxon>Saprolegnia</taxon>
    </lineage>
</organism>